<feature type="transmembrane region" description="Helical" evidence="5">
    <location>
        <begin position="290"/>
        <end position="308"/>
    </location>
</feature>
<dbReference type="InterPro" id="IPR003661">
    <property type="entry name" value="HisK_dim/P_dom"/>
</dbReference>
<dbReference type="SMART" id="SM01080">
    <property type="entry name" value="CHASE2"/>
    <property type="match status" value="1"/>
</dbReference>
<keyword evidence="3" id="KW-0808">Transferase</keyword>
<keyword evidence="4" id="KW-0418">Kinase</keyword>
<dbReference type="PROSITE" id="PS50109">
    <property type="entry name" value="HIS_KIN"/>
    <property type="match status" value="1"/>
</dbReference>
<evidence type="ECO:0000313" key="8">
    <source>
        <dbReference type="Proteomes" id="UP001335183"/>
    </source>
</evidence>
<dbReference type="SUPFAM" id="SSF47384">
    <property type="entry name" value="Homodimeric domain of signal transducing histidine kinase"/>
    <property type="match status" value="1"/>
</dbReference>
<evidence type="ECO:0000259" key="6">
    <source>
        <dbReference type="PROSITE" id="PS50109"/>
    </source>
</evidence>
<evidence type="ECO:0000256" key="2">
    <source>
        <dbReference type="ARBA" id="ARBA00012438"/>
    </source>
</evidence>
<evidence type="ECO:0000256" key="4">
    <source>
        <dbReference type="ARBA" id="ARBA00022777"/>
    </source>
</evidence>
<dbReference type="Gene3D" id="1.10.287.130">
    <property type="match status" value="1"/>
</dbReference>
<keyword evidence="8" id="KW-1185">Reference proteome</keyword>
<dbReference type="InterPro" id="IPR036097">
    <property type="entry name" value="HisK_dim/P_sf"/>
</dbReference>
<dbReference type="CDD" id="cd00075">
    <property type="entry name" value="HATPase"/>
    <property type="match status" value="1"/>
</dbReference>
<keyword evidence="5" id="KW-0472">Membrane</keyword>
<gene>
    <name evidence="7" type="ORF">V5F89_10310</name>
</gene>
<dbReference type="InterPro" id="IPR017181">
    <property type="entry name" value="Sig_transdc_His_kin_CHASE2"/>
</dbReference>
<organism evidence="7 8">
    <name type="scientific">Pelagerythrobacter marensis</name>
    <dbReference type="NCBI Taxonomy" id="543877"/>
    <lineage>
        <taxon>Bacteria</taxon>
        <taxon>Pseudomonadati</taxon>
        <taxon>Pseudomonadota</taxon>
        <taxon>Alphaproteobacteria</taxon>
        <taxon>Sphingomonadales</taxon>
        <taxon>Erythrobacteraceae</taxon>
        <taxon>Pelagerythrobacter</taxon>
    </lineage>
</organism>
<comment type="catalytic activity">
    <reaction evidence="1">
        <text>ATP + protein L-histidine = ADP + protein N-phospho-L-histidine.</text>
        <dbReference type="EC" id="2.7.13.3"/>
    </reaction>
</comment>
<sequence>MRVRFLLEWCAVLAITLAIAAMLGTGRTTVRADNIVYDFLVGLSAPPVSDRILLVAIDDASMATLGRWPWSRDIHARLLDQLARAQPAAVAYDVLFTEPGTAEEDRHFAQSIERLGNVSLPVLFETPGTDGRVVDAVLPVPAFAQSARNLGQVALIPDEGGVARSVPLTFSASGREWVHLMEHAYRTALGHPSPVFQRLADRNETFATIPFQPGTGAFRTASFSSVLAGEVPSDFIEDRIVLVGATAAGLGDRFRVPNTTGALSSGVELQANLLNSLLADRAIDVPGNRIRTMAAVLPAFFLLVSFWWLRPSGAFSAWIATLVLALAIPAALLVTADIWIPPTPALAGLVVAYPLWSWRRLQTVDRAIAKELDALSKEETPLGSDMSEESYLDPIGGQTARLQSAISEMRDLRRLVSDTIDSVVDPILVTDNAGQTVLANRAARSLLAAPGDDNPLRAWLGELEGNANPDDEDLVELRLGNGKTYTRRHFPLRNHSGEQRGWILQLADISEIRRAQRERDEMLEFLSHDMRSPQSSIIMLLEKHQAAIEDKALVERIQSLARKTLRLSDDFVQMARFSAVSFDPEEVELCDLLMEAADELWPFASSRNVKVEIDRSAHDLFIEAERDSLSRAFVNLLHNAIKFSPESGLVRCSVKREGDRIECSIEDDGPGMPAARRDAPFARFGKRLGRNGGGGLSAGLGLAYVAAAIEHHNGTIAYEARQPHGTRVTMTFSAID</sequence>
<keyword evidence="5" id="KW-1133">Transmembrane helix</keyword>
<dbReference type="RefSeq" id="WP_338445562.1">
    <property type="nucleotide sequence ID" value="NZ_CP144918.1"/>
</dbReference>
<dbReference type="InterPro" id="IPR050351">
    <property type="entry name" value="BphY/WalK/GraS-like"/>
</dbReference>
<dbReference type="InterPro" id="IPR007890">
    <property type="entry name" value="CHASE2"/>
</dbReference>
<dbReference type="PANTHER" id="PTHR42878:SF12">
    <property type="entry name" value="SENSOR HISTIDINE KINASE YCBM"/>
    <property type="match status" value="1"/>
</dbReference>
<evidence type="ECO:0000313" key="7">
    <source>
        <dbReference type="EMBL" id="WWA46665.1"/>
    </source>
</evidence>
<dbReference type="CDD" id="cd00082">
    <property type="entry name" value="HisKA"/>
    <property type="match status" value="1"/>
</dbReference>
<feature type="domain" description="Histidine kinase" evidence="6">
    <location>
        <begin position="525"/>
        <end position="736"/>
    </location>
</feature>
<keyword evidence="5" id="KW-0812">Transmembrane</keyword>
<proteinExistence type="predicted"/>
<dbReference type="InterPro" id="IPR005467">
    <property type="entry name" value="His_kinase_dom"/>
</dbReference>
<dbReference type="Gene3D" id="3.30.565.10">
    <property type="entry name" value="Histidine kinase-like ATPase, C-terminal domain"/>
    <property type="match status" value="1"/>
</dbReference>
<dbReference type="InterPro" id="IPR036890">
    <property type="entry name" value="HATPase_C_sf"/>
</dbReference>
<dbReference type="InterPro" id="IPR003594">
    <property type="entry name" value="HATPase_dom"/>
</dbReference>
<evidence type="ECO:0000256" key="3">
    <source>
        <dbReference type="ARBA" id="ARBA00022679"/>
    </source>
</evidence>
<name>A0ABZ2D8K3_9SPHN</name>
<dbReference type="Proteomes" id="UP001335183">
    <property type="component" value="Chromosome"/>
</dbReference>
<evidence type="ECO:0000256" key="1">
    <source>
        <dbReference type="ARBA" id="ARBA00000085"/>
    </source>
</evidence>
<feature type="transmembrane region" description="Helical" evidence="5">
    <location>
        <begin position="315"/>
        <end position="332"/>
    </location>
</feature>
<dbReference type="EMBL" id="CP144918">
    <property type="protein sequence ID" value="WWA46665.1"/>
    <property type="molecule type" value="Genomic_DNA"/>
</dbReference>
<reference evidence="7 8" key="1">
    <citation type="submission" date="2024-02" db="EMBL/GenBank/DDBJ databases">
        <title>The whole genome sequence of five bacterial samples isolated from Abu Dhabi Sabkha-shore region.</title>
        <authorList>
            <person name="Sudalaimuthuasari N."/>
            <person name="Sarfraz B."/>
            <person name="Tuyisabe J.D."/>
            <person name="Mugisha Ntwali L.D.M."/>
            <person name="Ali A.I.A.A."/>
            <person name="Almansoori S.Z.A."/>
            <person name="Alajami H.S.A."/>
            <person name="Almeqbaali A.A.S."/>
            <person name="Kundu B."/>
            <person name="Saeed E.E."/>
            <person name="Sukumarinath V."/>
            <person name="Mishra A.K."/>
            <person name="Hazzouri K.M."/>
            <person name="Almaskari R."/>
            <person name="Sharma A.K."/>
            <person name="Amiri K.M.A."/>
        </authorList>
    </citation>
    <scope>NUCLEOTIDE SEQUENCE [LARGE SCALE GENOMIC DNA]</scope>
    <source>
        <strain evidence="8">kcgeb_sd</strain>
    </source>
</reference>
<dbReference type="Gene3D" id="3.30.450.20">
    <property type="entry name" value="PAS domain"/>
    <property type="match status" value="1"/>
</dbReference>
<dbReference type="Pfam" id="PF02518">
    <property type="entry name" value="HATPase_c"/>
    <property type="match status" value="1"/>
</dbReference>
<accession>A0ABZ2D8K3</accession>
<dbReference type="SUPFAM" id="SSF55874">
    <property type="entry name" value="ATPase domain of HSP90 chaperone/DNA topoisomerase II/histidine kinase"/>
    <property type="match status" value="1"/>
</dbReference>
<dbReference type="Pfam" id="PF05226">
    <property type="entry name" value="CHASE2"/>
    <property type="match status" value="1"/>
</dbReference>
<dbReference type="SMART" id="SM00387">
    <property type="entry name" value="HATPase_c"/>
    <property type="match status" value="1"/>
</dbReference>
<protein>
    <recommendedName>
        <fullName evidence="2">histidine kinase</fullName>
        <ecNumber evidence="2">2.7.13.3</ecNumber>
    </recommendedName>
</protein>
<dbReference type="EC" id="2.7.13.3" evidence="2"/>
<dbReference type="PANTHER" id="PTHR42878">
    <property type="entry name" value="TWO-COMPONENT HISTIDINE KINASE"/>
    <property type="match status" value="1"/>
</dbReference>
<evidence type="ECO:0000256" key="5">
    <source>
        <dbReference type="SAM" id="Phobius"/>
    </source>
</evidence>
<dbReference type="PIRSF" id="PIRSF037347">
    <property type="entry name" value="STHK_CHASE2_PAS_prd"/>
    <property type="match status" value="1"/>
</dbReference>